<dbReference type="AlphaFoldDB" id="A0A147KN29"/>
<dbReference type="RefSeq" id="WP_068756482.1">
    <property type="nucleotide sequence ID" value="NZ_KQ950182.1"/>
</dbReference>
<protein>
    <recommendedName>
        <fullName evidence="3">Ribosomal protein L7/L12 C-terminal domain-containing protein</fullName>
    </recommendedName>
</protein>
<organism evidence="1 2">
    <name type="scientific">Thermobifida cellulosilytica TB100</name>
    <dbReference type="NCBI Taxonomy" id="665004"/>
    <lineage>
        <taxon>Bacteria</taxon>
        <taxon>Bacillati</taxon>
        <taxon>Actinomycetota</taxon>
        <taxon>Actinomycetes</taxon>
        <taxon>Streptosporangiales</taxon>
        <taxon>Nocardiopsidaceae</taxon>
        <taxon>Thermobifida</taxon>
    </lineage>
</organism>
<name>A0A147KN29_THECS</name>
<dbReference type="Proteomes" id="UP000074382">
    <property type="component" value="Unassembled WGS sequence"/>
</dbReference>
<accession>A0A147KN29</accession>
<proteinExistence type="predicted"/>
<reference evidence="2" key="1">
    <citation type="journal article" date="2017" name="Acta Aliment.">
        <title>Plant polysaccharide degrading enzyme system of Thermpbifida cellulosilytica TB100 revealed by de novo genome project data.</title>
        <authorList>
            <person name="Toth A."/>
            <person name="Baka E."/>
            <person name="Luzics S."/>
            <person name="Bata-Vidacs I."/>
            <person name="Nagy I."/>
            <person name="Balint B."/>
            <person name="Herceg R."/>
            <person name="Olasz F."/>
            <person name="Wilk T."/>
            <person name="Nagy T."/>
            <person name="Kriszt B."/>
            <person name="Nagy I."/>
            <person name="Kukolya J."/>
        </authorList>
    </citation>
    <scope>NUCLEOTIDE SEQUENCE [LARGE SCALE GENOMIC DNA]</scope>
    <source>
        <strain evidence="2">TB100</strain>
    </source>
</reference>
<dbReference type="OrthoDB" id="3436959at2"/>
<dbReference type="PATRIC" id="fig|665004.4.peg.2582"/>
<evidence type="ECO:0000313" key="2">
    <source>
        <dbReference type="Proteomes" id="UP000074382"/>
    </source>
</evidence>
<evidence type="ECO:0008006" key="3">
    <source>
        <dbReference type="Google" id="ProtNLM"/>
    </source>
</evidence>
<sequence length="115" mass="12352">MGMLLMLVALLGAVLVMAVGMAVVRWGAEYRLGRMFGDDDIDPLPGADGVGGYWPVPVEGAGQEPVLPPHVLARVRVLLREGREAEAVEAVREATGMDLYRARETVALVRRNGGK</sequence>
<gene>
    <name evidence="1" type="ORF">AC529_00180</name>
</gene>
<dbReference type="EMBL" id="LGEM01000001">
    <property type="protein sequence ID" value="KUP98690.1"/>
    <property type="molecule type" value="Genomic_DNA"/>
</dbReference>
<evidence type="ECO:0000313" key="1">
    <source>
        <dbReference type="EMBL" id="KUP98690.1"/>
    </source>
</evidence>
<keyword evidence="2" id="KW-1185">Reference proteome</keyword>
<comment type="caution">
    <text evidence="1">The sequence shown here is derived from an EMBL/GenBank/DDBJ whole genome shotgun (WGS) entry which is preliminary data.</text>
</comment>